<organism evidence="1 2">
    <name type="scientific">Nitrobacter vulgaris</name>
    <dbReference type="NCBI Taxonomy" id="29421"/>
    <lineage>
        <taxon>Bacteria</taxon>
        <taxon>Pseudomonadati</taxon>
        <taxon>Pseudomonadota</taxon>
        <taxon>Alphaproteobacteria</taxon>
        <taxon>Hyphomicrobiales</taxon>
        <taxon>Nitrobacteraceae</taxon>
        <taxon>Nitrobacter</taxon>
    </lineage>
</organism>
<reference evidence="1 2" key="1">
    <citation type="submission" date="2017-02" db="EMBL/GenBank/DDBJ databases">
        <title>Genome sequence of the nitrite-oxidizing bacterium Nitrobacter vulgaris strain Ab1.</title>
        <authorList>
            <person name="Mellbye B.L."/>
            <person name="Davis E.W."/>
            <person name="Spieck E."/>
            <person name="Chang J.H."/>
            <person name="Bottomley P.J."/>
            <person name="Sayavedra-Soto L.A."/>
        </authorList>
    </citation>
    <scope>NUCLEOTIDE SEQUENCE [LARGE SCALE GENOMIC DNA]</scope>
    <source>
        <strain evidence="1 2">Ab1</strain>
    </source>
</reference>
<protein>
    <submittedName>
        <fullName evidence="1">Uncharacterized protein</fullName>
    </submittedName>
</protein>
<comment type="caution">
    <text evidence="1">The sequence shown here is derived from an EMBL/GenBank/DDBJ whole genome shotgun (WGS) entry which is preliminary data.</text>
</comment>
<keyword evidence="2" id="KW-1185">Reference proteome</keyword>
<gene>
    <name evidence="1" type="ORF">B2M20_04735</name>
</gene>
<dbReference type="AlphaFoldDB" id="A0A1V4I216"/>
<proteinExistence type="predicted"/>
<name>A0A1V4I216_NITVU</name>
<evidence type="ECO:0000313" key="2">
    <source>
        <dbReference type="Proteomes" id="UP000189940"/>
    </source>
</evidence>
<dbReference type="Proteomes" id="UP000189940">
    <property type="component" value="Unassembled WGS sequence"/>
</dbReference>
<accession>A0A1V4I216</accession>
<sequence length="69" mass="7770">MALVGAFWSRVSENTILRHQLNVLRRKSPKRPTFGMLDRLASVGLYRSDPKVLDALAIVRPGPWSIVVL</sequence>
<dbReference type="EMBL" id="MWPQ01000020">
    <property type="protein sequence ID" value="OPH83880.1"/>
    <property type="molecule type" value="Genomic_DNA"/>
</dbReference>
<evidence type="ECO:0000313" key="1">
    <source>
        <dbReference type="EMBL" id="OPH83880.1"/>
    </source>
</evidence>